<keyword evidence="1" id="KW-1133">Transmembrane helix</keyword>
<feature type="transmembrane region" description="Helical" evidence="1">
    <location>
        <begin position="308"/>
        <end position="326"/>
    </location>
</feature>
<feature type="transmembrane region" description="Helical" evidence="1">
    <location>
        <begin position="178"/>
        <end position="195"/>
    </location>
</feature>
<protein>
    <recommendedName>
        <fullName evidence="4">YfhO family protein</fullName>
    </recommendedName>
</protein>
<dbReference type="PANTHER" id="PTHR38454:SF1">
    <property type="entry name" value="INTEGRAL MEMBRANE PROTEIN"/>
    <property type="match status" value="1"/>
</dbReference>
<evidence type="ECO:0000256" key="1">
    <source>
        <dbReference type="SAM" id="Phobius"/>
    </source>
</evidence>
<dbReference type="Proteomes" id="UP000584642">
    <property type="component" value="Unassembled WGS sequence"/>
</dbReference>
<sequence length="707" mass="76008">MLLAVVGGGIAELTEPGFFFRDDMQHYFMPMFMEIGRQLADGSWPSISLRSWFGGNLVGEYQYALYNPVSLLLYWVIHRIPDPAKAAFLFSVFHLALGALGTFFLARTAGLRDDLALAASVTVATNSFVVYWFASSWVSHLVAFAWSTWAMFFLLKVATNPRYAVPAVAAIHLTLTSGFPQAAVALSVWGGVLAGERWCRTRSPAPVVALAVCALSGILVSLPAILPVAAFVEGSARPEGVSNTGFNTALLGDLLKFSFPSHVGLLNTYGGFRPVTPPIYLTAWFALPVLVTALAVRHQPSAGPRWSPLLLPLIAAVCFGVLAQGPDQLGPFRYPFRFLPWFHVCVTLACLAVLDRTLRSAGSKAGPGMPLLLAAAAVGIFGLSVQQQPDLWRVHAVFLALQLAFSLLLPMVIRRHGGATGAFLVATSLCVVAATHLVWPHTNVLGKIHLPEHGAMDAGGGDPRMLSIQLAGYVDRESADAMEEAVSGNTFLLQGGAMINGYSPIMPKGLAERLCMGLFGWTCPDAAANLFRPDPETGMDLADLARLGRIMVQRGDDLDAFRAHKPDRWAATGEGRSMVEFRRRAPLPSHGGYVSWLPPGVTVESTVSVTDKQEVHRLRAGSSWRGGRLVLARAAYPGYRAELDGRPLPVEAHLGVLVSVVLPADTSGELRVWFEPPGQAAGRLAAGAGLVLLAAWLMSVRLKGRRL</sequence>
<name>A0ABX2TB62_9PROT</name>
<feature type="transmembrane region" description="Helical" evidence="1">
    <location>
        <begin position="207"/>
        <end position="232"/>
    </location>
</feature>
<feature type="transmembrane region" description="Helical" evidence="1">
    <location>
        <begin position="338"/>
        <end position="354"/>
    </location>
</feature>
<feature type="transmembrane region" description="Helical" evidence="1">
    <location>
        <begin position="680"/>
        <end position="698"/>
    </location>
</feature>
<keyword evidence="1" id="KW-0812">Transmembrane</keyword>
<keyword evidence="1" id="KW-0472">Membrane</keyword>
<accession>A0ABX2TB62</accession>
<dbReference type="PANTHER" id="PTHR38454">
    <property type="entry name" value="INTEGRAL MEMBRANE PROTEIN-RELATED"/>
    <property type="match status" value="1"/>
</dbReference>
<reference evidence="2 3" key="1">
    <citation type="submission" date="2020-05" db="EMBL/GenBank/DDBJ databases">
        <title>Azospirillum oleiclasticum sp. nov, a nitrogen-fixing and heavy crude oil-emulsifying bacterium isolated from the crude oil of Yumen Oilfield.</title>
        <authorList>
            <person name="Wu D."/>
            <person name="Cai M."/>
            <person name="Zhang X."/>
        </authorList>
    </citation>
    <scope>NUCLEOTIDE SEQUENCE [LARGE SCALE GENOMIC DNA]</scope>
    <source>
        <strain evidence="2 3">ROY-1-1-2</strain>
    </source>
</reference>
<feature type="transmembrane region" description="Helical" evidence="1">
    <location>
        <begin position="391"/>
        <end position="409"/>
    </location>
</feature>
<dbReference type="RefSeq" id="WP_180283179.1">
    <property type="nucleotide sequence ID" value="NZ_JABFDB010000011.1"/>
</dbReference>
<proteinExistence type="predicted"/>
<feature type="transmembrane region" description="Helical" evidence="1">
    <location>
        <begin position="279"/>
        <end position="296"/>
    </location>
</feature>
<evidence type="ECO:0008006" key="4">
    <source>
        <dbReference type="Google" id="ProtNLM"/>
    </source>
</evidence>
<gene>
    <name evidence="2" type="ORF">HND93_17035</name>
</gene>
<feature type="transmembrane region" description="Helical" evidence="1">
    <location>
        <begin position="421"/>
        <end position="439"/>
    </location>
</feature>
<keyword evidence="3" id="KW-1185">Reference proteome</keyword>
<dbReference type="InterPro" id="IPR018580">
    <property type="entry name" value="Uncharacterised_YfhO"/>
</dbReference>
<dbReference type="EMBL" id="JABFDB010000011">
    <property type="protein sequence ID" value="NYZ21421.1"/>
    <property type="molecule type" value="Genomic_DNA"/>
</dbReference>
<organism evidence="2 3">
    <name type="scientific">Azospirillum oleiclasticum</name>
    <dbReference type="NCBI Taxonomy" id="2735135"/>
    <lineage>
        <taxon>Bacteria</taxon>
        <taxon>Pseudomonadati</taxon>
        <taxon>Pseudomonadota</taxon>
        <taxon>Alphaproteobacteria</taxon>
        <taxon>Rhodospirillales</taxon>
        <taxon>Azospirillaceae</taxon>
        <taxon>Azospirillum</taxon>
    </lineage>
</organism>
<comment type="caution">
    <text evidence="2">The sequence shown here is derived from an EMBL/GenBank/DDBJ whole genome shotgun (WGS) entry which is preliminary data.</text>
</comment>
<feature type="transmembrane region" description="Helical" evidence="1">
    <location>
        <begin position="89"/>
        <end position="109"/>
    </location>
</feature>
<feature type="transmembrane region" description="Helical" evidence="1">
    <location>
        <begin position="366"/>
        <end position="385"/>
    </location>
</feature>
<evidence type="ECO:0000313" key="3">
    <source>
        <dbReference type="Proteomes" id="UP000584642"/>
    </source>
</evidence>
<evidence type="ECO:0000313" key="2">
    <source>
        <dbReference type="EMBL" id="NYZ21421.1"/>
    </source>
</evidence>